<evidence type="ECO:0000313" key="6">
    <source>
        <dbReference type="EMBL" id="PQO44283.1"/>
    </source>
</evidence>
<gene>
    <name evidence="6" type="ORF">C5Y93_20185</name>
</gene>
<evidence type="ECO:0000256" key="4">
    <source>
        <dbReference type="ARBA" id="ARBA00023002"/>
    </source>
</evidence>
<dbReference type="GO" id="GO:0016491">
    <property type="term" value="F:oxidoreductase activity"/>
    <property type="evidence" value="ECO:0007669"/>
    <property type="project" value="UniProtKB-KW"/>
</dbReference>
<dbReference type="InterPro" id="IPR006076">
    <property type="entry name" value="FAD-dep_OxRdtase"/>
</dbReference>
<dbReference type="InterPro" id="IPR017741">
    <property type="entry name" value="FAD-dependent_OxRdtase_HpnW"/>
</dbReference>
<dbReference type="PANTHER" id="PTHR13847:SF286">
    <property type="entry name" value="D-AMINO ACID DEHYDROGENASE"/>
    <property type="match status" value="1"/>
</dbReference>
<dbReference type="GO" id="GO:0005737">
    <property type="term" value="C:cytoplasm"/>
    <property type="evidence" value="ECO:0007669"/>
    <property type="project" value="TreeGrafter"/>
</dbReference>
<accession>A0A2S8GIL8</accession>
<dbReference type="Gene3D" id="3.30.9.10">
    <property type="entry name" value="D-Amino Acid Oxidase, subunit A, domain 2"/>
    <property type="match status" value="1"/>
</dbReference>
<dbReference type="OrthoDB" id="9799943at2"/>
<comment type="caution">
    <text evidence="6">The sequence shown here is derived from an EMBL/GenBank/DDBJ whole genome shotgun (WGS) entry which is preliminary data.</text>
</comment>
<dbReference type="Pfam" id="PF01266">
    <property type="entry name" value="DAO"/>
    <property type="match status" value="1"/>
</dbReference>
<evidence type="ECO:0000313" key="7">
    <source>
        <dbReference type="Proteomes" id="UP000237819"/>
    </source>
</evidence>
<keyword evidence="3" id="KW-0285">Flavoprotein</keyword>
<comment type="similarity">
    <text evidence="2">Belongs to the DadA oxidoreductase family.</text>
</comment>
<dbReference type="AlphaFoldDB" id="A0A2S8GIL8"/>
<evidence type="ECO:0000256" key="2">
    <source>
        <dbReference type="ARBA" id="ARBA00009410"/>
    </source>
</evidence>
<reference evidence="6 7" key="1">
    <citation type="submission" date="2018-02" db="EMBL/GenBank/DDBJ databases">
        <title>Comparative genomes isolates from brazilian mangrove.</title>
        <authorList>
            <person name="Araujo J.E."/>
            <person name="Taketani R.G."/>
            <person name="Silva M.C.P."/>
            <person name="Loureco M.V."/>
            <person name="Andreote F.D."/>
        </authorList>
    </citation>
    <scope>NUCLEOTIDE SEQUENCE [LARGE SCALE GENOMIC DNA]</scope>
    <source>
        <strain evidence="6 7">Nap-Phe MGV</strain>
    </source>
</reference>
<comment type="cofactor">
    <cofactor evidence="1">
        <name>FAD</name>
        <dbReference type="ChEBI" id="CHEBI:57692"/>
    </cofactor>
</comment>
<dbReference type="InterPro" id="IPR036188">
    <property type="entry name" value="FAD/NAD-bd_sf"/>
</dbReference>
<dbReference type="PANTHER" id="PTHR13847">
    <property type="entry name" value="SARCOSINE DEHYDROGENASE-RELATED"/>
    <property type="match status" value="1"/>
</dbReference>
<dbReference type="EMBL" id="PUHZ01000020">
    <property type="protein sequence ID" value="PQO44283.1"/>
    <property type="molecule type" value="Genomic_DNA"/>
</dbReference>
<dbReference type="NCBIfam" id="TIGR03364">
    <property type="entry name" value="HpnW_proposed"/>
    <property type="match status" value="1"/>
</dbReference>
<dbReference type="Gene3D" id="3.50.50.60">
    <property type="entry name" value="FAD/NAD(P)-binding domain"/>
    <property type="match status" value="1"/>
</dbReference>
<protein>
    <submittedName>
        <fullName evidence="6">TIGR03364 family FAD-dependent oxidoreductase</fullName>
    </submittedName>
</protein>
<dbReference type="SUPFAM" id="SSF51905">
    <property type="entry name" value="FAD/NAD(P)-binding domain"/>
    <property type="match status" value="1"/>
</dbReference>
<evidence type="ECO:0000256" key="3">
    <source>
        <dbReference type="ARBA" id="ARBA00022630"/>
    </source>
</evidence>
<proteinExistence type="inferred from homology"/>
<feature type="domain" description="FAD dependent oxidoreductase" evidence="5">
    <location>
        <begin position="21"/>
        <end position="387"/>
    </location>
</feature>
<keyword evidence="4" id="KW-0560">Oxidoreductase</keyword>
<name>A0A2S8GIL8_9BACT</name>
<sequence length="407" mass="44949">MESRQVNPHLSKKNSSGDRYDLAIVGAGVVGLAHAWRAAERGLRVLVLDRRPYGSGASIRNFGMIWPVGQTKAGLWSTAMKSRELWLDLAKKAGVPIHECGSLHMAFRDDEWAVLEEFQVKQGAEYGTELISAEAVHQKTPAANPEGLIGALWSPTEMRVNPRVAIAAVPSLLIDQYDVSVEFSTTVIRVGDGEVEAADGRRWQADHTIICSGADFANLFPQTHQDAGLFNCKLQMLRTAPQPGGMQIGPHLAGGLTLRHYEAFRICDSLKPLCERVSRETPELDRYGIHVMASQTDEGEVVLGDSHQYGDEIEPFDQAEIENLMLRELHRIIRLPDWTVQQRWHGYYAKSSKKPIVFEQPRPDVTIVNGLSGAGMTLSMGVGEEVIARLVSDQTIGKKEGEEIHVG</sequence>
<organism evidence="6 7">
    <name type="scientific">Blastopirellula marina</name>
    <dbReference type="NCBI Taxonomy" id="124"/>
    <lineage>
        <taxon>Bacteria</taxon>
        <taxon>Pseudomonadati</taxon>
        <taxon>Planctomycetota</taxon>
        <taxon>Planctomycetia</taxon>
        <taxon>Pirellulales</taxon>
        <taxon>Pirellulaceae</taxon>
        <taxon>Blastopirellula</taxon>
    </lineage>
</organism>
<evidence type="ECO:0000259" key="5">
    <source>
        <dbReference type="Pfam" id="PF01266"/>
    </source>
</evidence>
<dbReference type="Proteomes" id="UP000237819">
    <property type="component" value="Unassembled WGS sequence"/>
</dbReference>
<evidence type="ECO:0000256" key="1">
    <source>
        <dbReference type="ARBA" id="ARBA00001974"/>
    </source>
</evidence>